<evidence type="ECO:0000313" key="1">
    <source>
        <dbReference type="EMBL" id="KAK9169029.1"/>
    </source>
</evidence>
<reference evidence="1 2" key="1">
    <citation type="submission" date="2024-01" db="EMBL/GenBank/DDBJ databases">
        <title>Genome assemblies of Stephania.</title>
        <authorList>
            <person name="Yang L."/>
        </authorList>
    </citation>
    <scope>NUCLEOTIDE SEQUENCE [LARGE SCALE GENOMIC DNA]</scope>
    <source>
        <strain evidence="1">YNDBR</strain>
        <tissue evidence="1">Leaf</tissue>
    </source>
</reference>
<accession>A0AAP0Q7H3</accession>
<dbReference type="Proteomes" id="UP001420932">
    <property type="component" value="Unassembled WGS sequence"/>
</dbReference>
<evidence type="ECO:0000313" key="2">
    <source>
        <dbReference type="Proteomes" id="UP001420932"/>
    </source>
</evidence>
<gene>
    <name evidence="1" type="ORF">Syun_001169</name>
</gene>
<proteinExistence type="predicted"/>
<comment type="caution">
    <text evidence="1">The sequence shown here is derived from an EMBL/GenBank/DDBJ whole genome shotgun (WGS) entry which is preliminary data.</text>
</comment>
<sequence>MATLCFAARLVCSVRSNEKNASSGAGLSSLLKSSSLVNQRLSINLENGGRRSRFFHLSAIPSSPGSAATSVTEDTTSLLDKVEVFDLDGKEIALTDLWKDRKTVVAFARHFGLKLSSTLLPMTVQARAFMQQTKFKGEWYLTDGFLFLWLLRCFSSPSRLLPAHVSCWKYGPLSQRCCLGMQMGRGIPTGSFHYALHIICFSLALYAQHQTERGNKSRRLGLRKVRKIRKCDRVNLEDRSVTTLLQRVRLGSSVNPSLQGFTE</sequence>
<name>A0AAP0Q7H3_9MAGN</name>
<protein>
    <submittedName>
        <fullName evidence="1">Uncharacterized protein</fullName>
    </submittedName>
</protein>
<organism evidence="1 2">
    <name type="scientific">Stephania yunnanensis</name>
    <dbReference type="NCBI Taxonomy" id="152371"/>
    <lineage>
        <taxon>Eukaryota</taxon>
        <taxon>Viridiplantae</taxon>
        <taxon>Streptophyta</taxon>
        <taxon>Embryophyta</taxon>
        <taxon>Tracheophyta</taxon>
        <taxon>Spermatophyta</taxon>
        <taxon>Magnoliopsida</taxon>
        <taxon>Ranunculales</taxon>
        <taxon>Menispermaceae</taxon>
        <taxon>Menispermoideae</taxon>
        <taxon>Cissampelideae</taxon>
        <taxon>Stephania</taxon>
    </lineage>
</organism>
<keyword evidence="2" id="KW-1185">Reference proteome</keyword>
<dbReference type="EMBL" id="JBBNAF010000001">
    <property type="protein sequence ID" value="KAK9169029.1"/>
    <property type="molecule type" value="Genomic_DNA"/>
</dbReference>
<dbReference type="AlphaFoldDB" id="A0AAP0Q7H3"/>